<name>A0A819MJD3_9BILA</name>
<organism evidence="3 4">
    <name type="scientific">Adineta steineri</name>
    <dbReference type="NCBI Taxonomy" id="433720"/>
    <lineage>
        <taxon>Eukaryota</taxon>
        <taxon>Metazoa</taxon>
        <taxon>Spiralia</taxon>
        <taxon>Gnathifera</taxon>
        <taxon>Rotifera</taxon>
        <taxon>Eurotatoria</taxon>
        <taxon>Bdelloidea</taxon>
        <taxon>Adinetida</taxon>
        <taxon>Adinetidae</taxon>
        <taxon>Adineta</taxon>
    </lineage>
</organism>
<protein>
    <submittedName>
        <fullName evidence="3">Uncharacterized protein</fullName>
    </submittedName>
</protein>
<accession>A0A819MJD3</accession>
<evidence type="ECO:0000256" key="1">
    <source>
        <dbReference type="SAM" id="SignalP"/>
    </source>
</evidence>
<dbReference type="Proteomes" id="UP000663868">
    <property type="component" value="Unassembled WGS sequence"/>
</dbReference>
<evidence type="ECO:0000313" key="4">
    <source>
        <dbReference type="Proteomes" id="UP000663868"/>
    </source>
</evidence>
<sequence length="306" mass="34816">MLFCLFIIFNIIYSISCTITCFNCPIDTNNFDYFITVNNVPDQLNNCTTIDNVDACFMDVIWSRNPDKTKIELHARGDGRSVSVDHSLVTNVEMENQNSTLIWNRGISYICSTNQCNSLFNLKRILESVTLSDSFNEIEYLLKSDEPFDGNWCKFSTNYTSSDCNIDIPPAACQECFFQGLSDHSPVQLCSNCLPFDTDESFITHEVNFNMTDRTRSEHWMLECRFKDCNTYDNGNMVRQKSIADFDFAKFLDDNNSTTLSSTSEVTTSSSTNEPTILTSTNKSSILSSIDKIMLLFLIVITKLLN</sequence>
<dbReference type="Proteomes" id="UP000663860">
    <property type="component" value="Unassembled WGS sequence"/>
</dbReference>
<proteinExistence type="predicted"/>
<feature type="chain" id="PRO_5035619945" evidence="1">
    <location>
        <begin position="18"/>
        <end position="306"/>
    </location>
</feature>
<dbReference type="EMBL" id="CAJOBB010002571">
    <property type="protein sequence ID" value="CAF3980536.1"/>
    <property type="molecule type" value="Genomic_DNA"/>
</dbReference>
<gene>
    <name evidence="2" type="ORF">IZO911_LOCUS2659</name>
    <name evidence="3" type="ORF">KXQ929_LOCUS27314</name>
</gene>
<feature type="signal peptide" evidence="1">
    <location>
        <begin position="1"/>
        <end position="17"/>
    </location>
</feature>
<dbReference type="AlphaFoldDB" id="A0A819MJD3"/>
<evidence type="ECO:0000313" key="3">
    <source>
        <dbReference type="EMBL" id="CAF3980536.1"/>
    </source>
</evidence>
<comment type="caution">
    <text evidence="3">The sequence shown here is derived from an EMBL/GenBank/DDBJ whole genome shotgun (WGS) entry which is preliminary data.</text>
</comment>
<dbReference type="EMBL" id="CAJNOE010000013">
    <property type="protein sequence ID" value="CAF0728509.1"/>
    <property type="molecule type" value="Genomic_DNA"/>
</dbReference>
<keyword evidence="1" id="KW-0732">Signal</keyword>
<reference evidence="3" key="1">
    <citation type="submission" date="2021-02" db="EMBL/GenBank/DDBJ databases">
        <authorList>
            <person name="Nowell W R."/>
        </authorList>
    </citation>
    <scope>NUCLEOTIDE SEQUENCE</scope>
</reference>
<evidence type="ECO:0000313" key="2">
    <source>
        <dbReference type="EMBL" id="CAF0728509.1"/>
    </source>
</evidence>